<sequence>MLPEKCPACVTTWRRIILRLSIGEGLRHKLSRIETAMSFQKAQDLLKLAHIAASRFHGITVKEIATEFSVNERTAQRMVFALKELYPSLKHTTDSERRRRWTLRETNRLGMQGIFEHELAALEMAIRRAEREGAPSEAASLQAVRDRLVAKLPTTEARRTEANAEAMLEVKGYACRPGPRVKTCPVHMSILTAALKGQFQLIMSYRGAQDAEPKKRIVEPYGLLLGTRHYLIARDPAKGDGFRRFRLDRIAKVEMTMIWFKKEKDFDLDAYAAQSFGSFHSDVEFTRVVWRFAPAAAATAREFVFHPRQEMVEQDDGGLIVAFEASGLVEMAWHLYQWGDAVEVIEPATLRDLVAGRQNDGICVLP</sequence>
<dbReference type="Proteomes" id="UP000228948">
    <property type="component" value="Chromosome"/>
</dbReference>
<dbReference type="EMBL" id="CP024899">
    <property type="protein sequence ID" value="ATX65551.1"/>
    <property type="molecule type" value="Genomic_DNA"/>
</dbReference>
<dbReference type="InterPro" id="IPR026881">
    <property type="entry name" value="WYL_dom"/>
</dbReference>
<feature type="domain" description="WCX" evidence="2">
    <location>
        <begin position="287"/>
        <end position="356"/>
    </location>
</feature>
<evidence type="ECO:0000313" key="3">
    <source>
        <dbReference type="EMBL" id="ATX65551.1"/>
    </source>
</evidence>
<dbReference type="AlphaFoldDB" id="A0A2K8K7X3"/>
<accession>A0A2K8K7X3</accession>
<gene>
    <name evidence="3" type="ORF">BG454_06695</name>
</gene>
<evidence type="ECO:0000313" key="4">
    <source>
        <dbReference type="Proteomes" id="UP000228948"/>
    </source>
</evidence>
<keyword evidence="4" id="KW-1185">Reference proteome</keyword>
<protein>
    <submittedName>
        <fullName evidence="3">WYL domain-containing protein</fullName>
    </submittedName>
</protein>
<dbReference type="InterPro" id="IPR057727">
    <property type="entry name" value="WCX_dom"/>
</dbReference>
<dbReference type="InterPro" id="IPR051534">
    <property type="entry name" value="CBASS_pafABC_assoc_protein"/>
</dbReference>
<organism evidence="3 4">
    <name type="scientific">Roseinatronobacter bogoriensis subsp. barguzinensis</name>
    <dbReference type="NCBI Taxonomy" id="441209"/>
    <lineage>
        <taxon>Bacteria</taxon>
        <taxon>Pseudomonadati</taxon>
        <taxon>Pseudomonadota</taxon>
        <taxon>Alphaproteobacteria</taxon>
        <taxon>Rhodobacterales</taxon>
        <taxon>Paracoccaceae</taxon>
        <taxon>Roseinatronobacter</taxon>
    </lineage>
</organism>
<dbReference type="STRING" id="441209.GCA_001870665_00437"/>
<evidence type="ECO:0000259" key="2">
    <source>
        <dbReference type="Pfam" id="PF25583"/>
    </source>
</evidence>
<reference evidence="3 4" key="1">
    <citation type="submission" date="2017-11" db="EMBL/GenBank/DDBJ databases">
        <title>Revised Sequence and Annotation of the Rhodobaca barguzinensis strain alga05 Genome.</title>
        <authorList>
            <person name="Kopejtka K."/>
            <person name="Tomasch J.M."/>
            <person name="Bunk B."/>
            <person name="Koblizek M."/>
        </authorList>
    </citation>
    <scope>NUCLEOTIDE SEQUENCE [LARGE SCALE GENOMIC DNA]</scope>
    <source>
        <strain evidence="4">alga05</strain>
    </source>
</reference>
<dbReference type="PANTHER" id="PTHR34580">
    <property type="match status" value="1"/>
</dbReference>
<feature type="domain" description="WYL" evidence="1">
    <location>
        <begin position="188"/>
        <end position="255"/>
    </location>
</feature>
<evidence type="ECO:0000259" key="1">
    <source>
        <dbReference type="Pfam" id="PF13280"/>
    </source>
</evidence>
<dbReference type="Pfam" id="PF25583">
    <property type="entry name" value="WCX"/>
    <property type="match status" value="1"/>
</dbReference>
<proteinExistence type="predicted"/>
<dbReference type="PANTHER" id="PTHR34580:SF1">
    <property type="entry name" value="PROTEIN PAFC"/>
    <property type="match status" value="1"/>
</dbReference>
<name>A0A2K8K7X3_9RHOB</name>
<dbReference type="KEGG" id="rbg:BG454_06695"/>
<dbReference type="PROSITE" id="PS52050">
    <property type="entry name" value="WYL"/>
    <property type="match status" value="1"/>
</dbReference>
<dbReference type="Pfam" id="PF13280">
    <property type="entry name" value="WYL"/>
    <property type="match status" value="1"/>
</dbReference>